<reference evidence="7 8" key="1">
    <citation type="submission" date="2019-07" db="EMBL/GenBank/DDBJ databases">
        <title>Rhodotorula toruloides NBRC10032 genome sequencing.</title>
        <authorList>
            <person name="Shida Y."/>
            <person name="Takaku H."/>
            <person name="Ogasawara W."/>
            <person name="Mori K."/>
        </authorList>
    </citation>
    <scope>NUCLEOTIDE SEQUENCE [LARGE SCALE GENOMIC DNA]</scope>
    <source>
        <strain evidence="7 8">NBRC10032</strain>
    </source>
</reference>
<keyword evidence="5" id="KW-1133">Transmembrane helix</keyword>
<evidence type="ECO:0000313" key="7">
    <source>
        <dbReference type="EMBL" id="GEM10767.1"/>
    </source>
</evidence>
<dbReference type="InterPro" id="IPR024586">
    <property type="entry name" value="DnaJ-like_C11_C"/>
</dbReference>
<dbReference type="GO" id="GO:0005739">
    <property type="term" value="C:mitochondrion"/>
    <property type="evidence" value="ECO:0007669"/>
    <property type="project" value="GOC"/>
</dbReference>
<comment type="caution">
    <text evidence="7">The sequence shown here is derived from an EMBL/GenBank/DDBJ whole genome shotgun (WGS) entry which is preliminary data.</text>
</comment>
<dbReference type="Pfam" id="PF11875">
    <property type="entry name" value="DnaJ-like_C11_C"/>
    <property type="match status" value="1"/>
</dbReference>
<dbReference type="Pfam" id="PF00226">
    <property type="entry name" value="DnaJ"/>
    <property type="match status" value="1"/>
</dbReference>
<dbReference type="PROSITE" id="PS50076">
    <property type="entry name" value="DNAJ_2"/>
    <property type="match status" value="1"/>
</dbReference>
<dbReference type="PANTHER" id="PTHR44157:SF1">
    <property type="entry name" value="DNAJ HOMOLOG SUBFAMILY C MEMBER 11"/>
    <property type="match status" value="1"/>
</dbReference>
<dbReference type="InterPro" id="IPR052243">
    <property type="entry name" value="Mito_inner_membrane_organizer"/>
</dbReference>
<dbReference type="CDD" id="cd06257">
    <property type="entry name" value="DnaJ"/>
    <property type="match status" value="1"/>
</dbReference>
<evidence type="ECO:0000256" key="4">
    <source>
        <dbReference type="SAM" id="MobiDB-lite"/>
    </source>
</evidence>
<dbReference type="EMBL" id="BJWK01000012">
    <property type="protein sequence ID" value="GEM10767.1"/>
    <property type="molecule type" value="Genomic_DNA"/>
</dbReference>
<accession>A0A511KK58</accession>
<dbReference type="PROSITE" id="PS00636">
    <property type="entry name" value="DNAJ_1"/>
    <property type="match status" value="1"/>
</dbReference>
<dbReference type="AlphaFoldDB" id="A0A511KK58"/>
<dbReference type="OrthoDB" id="10250354at2759"/>
<organism evidence="7 8">
    <name type="scientific">Rhodotorula toruloides</name>
    <name type="common">Yeast</name>
    <name type="synonym">Rhodosporidium toruloides</name>
    <dbReference type="NCBI Taxonomy" id="5286"/>
    <lineage>
        <taxon>Eukaryota</taxon>
        <taxon>Fungi</taxon>
        <taxon>Dikarya</taxon>
        <taxon>Basidiomycota</taxon>
        <taxon>Pucciniomycotina</taxon>
        <taxon>Microbotryomycetes</taxon>
        <taxon>Sporidiobolales</taxon>
        <taxon>Sporidiobolaceae</taxon>
        <taxon>Rhodotorula</taxon>
    </lineage>
</organism>
<dbReference type="InterPro" id="IPR001623">
    <property type="entry name" value="DnaJ_domain"/>
</dbReference>
<name>A0A511KK58_RHOTO</name>
<dbReference type="InterPro" id="IPR055225">
    <property type="entry name" value="DNAJC11-like_beta-barrel"/>
</dbReference>
<dbReference type="GO" id="GO:0016020">
    <property type="term" value="C:membrane"/>
    <property type="evidence" value="ECO:0007669"/>
    <property type="project" value="UniProtKB-SubCell"/>
</dbReference>
<evidence type="ECO:0000313" key="8">
    <source>
        <dbReference type="Proteomes" id="UP000321518"/>
    </source>
</evidence>
<keyword evidence="5" id="KW-0812">Transmembrane</keyword>
<dbReference type="InterPro" id="IPR018253">
    <property type="entry name" value="DnaJ_domain_CS"/>
</dbReference>
<dbReference type="Pfam" id="PF22774">
    <property type="entry name" value="DNAJC11_beta-barrel"/>
    <property type="match status" value="1"/>
</dbReference>
<protein>
    <submittedName>
        <fullName evidence="7">DnaJ family protein</fullName>
    </submittedName>
</protein>
<dbReference type="GO" id="GO:0042407">
    <property type="term" value="P:cristae formation"/>
    <property type="evidence" value="ECO:0007669"/>
    <property type="project" value="TreeGrafter"/>
</dbReference>
<evidence type="ECO:0000256" key="2">
    <source>
        <dbReference type="ARBA" id="ARBA00023136"/>
    </source>
</evidence>
<feature type="transmembrane region" description="Helical" evidence="5">
    <location>
        <begin position="436"/>
        <end position="457"/>
    </location>
</feature>
<dbReference type="PANTHER" id="PTHR44157">
    <property type="entry name" value="DNAJ HOMOLOG SUBFAMILY C MEMBER 11"/>
    <property type="match status" value="1"/>
</dbReference>
<gene>
    <name evidence="7" type="ORF">Rt10032_c12g4784</name>
</gene>
<dbReference type="PRINTS" id="PR00625">
    <property type="entry name" value="JDOMAIN"/>
</dbReference>
<dbReference type="Proteomes" id="UP000321518">
    <property type="component" value="Unassembled WGS sequence"/>
</dbReference>
<comment type="subcellular location">
    <subcellularLocation>
        <location evidence="1">Membrane</location>
    </subcellularLocation>
</comment>
<feature type="domain" description="J" evidence="6">
    <location>
        <begin position="50"/>
        <end position="118"/>
    </location>
</feature>
<sequence>MPPASTFGASFGKTSLEGMGEDDTWEQSDPLFDRHVDDGEALETDADGDGLYAVLNLERTASEEEIQKSYRRLAALLHPDRHRDPALKSSADARFAQIQHAYEVLSDPHRRAIYDELGEKGLKTNWEVATKGKTAAELRAEYERMNRQQLEQNIENLVKSKGELTVISDARVLFLPDEELERLGGPEKLGIAERLQTVTTRQLFLKHQFATPLSPSTAILASTQLVARQGQGAGNMLLKLQHNPSSRLSLELGTTVLRPRSFTFKGTFSPSPDTFARLDFPVRTLTAPPKFSFILGRRIYARTTGTLTFRSGAWAIGSWGAHVLQPYSDSSISIGLNHASGWGVEATSAMFVKQVSVNWAKTVLGGVKLSLGGAVTNVGAASVSINADRRVTENVKAGMGLEVAANGTMTVKLRFARLGQRINLPFIICSGFDTRIFLSFTIVPALSLIATNHFVLAPRKRKRVSSKIRELRKEHAEVIRERRKEALDAQALLAEHVQKRIKEEEAKNGLIIEEAVYGVLEATKEKVDDEADLRWVDVTVPLQALLPPSLSQLTIPAGRSKSSLLGFCDPAIGEKKALRIRYRFKGKMHEAVWEDKEAVALPMRAHLVGKEER</sequence>
<evidence type="ECO:0000256" key="1">
    <source>
        <dbReference type="ARBA" id="ARBA00004370"/>
    </source>
</evidence>
<dbReference type="Gene3D" id="1.10.287.110">
    <property type="entry name" value="DnaJ domain"/>
    <property type="match status" value="1"/>
</dbReference>
<dbReference type="InterPro" id="IPR036869">
    <property type="entry name" value="J_dom_sf"/>
</dbReference>
<keyword evidence="3" id="KW-0143">Chaperone</keyword>
<evidence type="ECO:0000256" key="5">
    <source>
        <dbReference type="SAM" id="Phobius"/>
    </source>
</evidence>
<dbReference type="SUPFAM" id="SSF46565">
    <property type="entry name" value="Chaperone J-domain"/>
    <property type="match status" value="1"/>
</dbReference>
<keyword evidence="2 5" id="KW-0472">Membrane</keyword>
<feature type="region of interest" description="Disordered" evidence="4">
    <location>
        <begin position="1"/>
        <end position="30"/>
    </location>
</feature>
<proteinExistence type="predicted"/>
<evidence type="ECO:0000256" key="3">
    <source>
        <dbReference type="ARBA" id="ARBA00023186"/>
    </source>
</evidence>
<evidence type="ECO:0000259" key="6">
    <source>
        <dbReference type="PROSITE" id="PS50076"/>
    </source>
</evidence>
<dbReference type="SMART" id="SM00271">
    <property type="entry name" value="DnaJ"/>
    <property type="match status" value="1"/>
</dbReference>